<name>A0ACB9PBP9_BAUVA</name>
<protein>
    <submittedName>
        <fullName evidence="1">Uncharacterized protein</fullName>
    </submittedName>
</protein>
<keyword evidence="2" id="KW-1185">Reference proteome</keyword>
<proteinExistence type="predicted"/>
<evidence type="ECO:0000313" key="1">
    <source>
        <dbReference type="EMBL" id="KAI4345883.1"/>
    </source>
</evidence>
<sequence>MLQDVIHPPPPSQPPLPPAEQLPIDEISSPISARILELCDSELFSETLQNSEVTSSSNCCYDENSSYATNISLALGVDNKFISKNNTPTSTTATSTTTATTTNNNTTNSSNLSIIFDSQEEIDNDISASIDFSSSPSFSVPSFLPVTTQQEQFDFSSVQPQVTLAATSVVEGLSQYPADSVAPLVGAPLPSVFEEDCLSSVPSYVPLNPSSPSCSYLGPGAGPYMPPGSINPSLSADCSGIFGWGVLMGSELQTQELEYQGDNGGIFCPDSIPRVFNPPPDLQPLNTENNLQLVAGAGSSTTLTPEISNLEDSTFKAGKLSVEQRKEKIHRYMKKRNERNFSKKIKYACRKTLADSRPRVRGRFAKNDDFGETHRPASSNHEEDDEEEVVVKEEDMVDSSDIFAHISGVNSLKCNYSIQSWI</sequence>
<organism evidence="1 2">
    <name type="scientific">Bauhinia variegata</name>
    <name type="common">Purple orchid tree</name>
    <name type="synonym">Phanera variegata</name>
    <dbReference type="NCBI Taxonomy" id="167791"/>
    <lineage>
        <taxon>Eukaryota</taxon>
        <taxon>Viridiplantae</taxon>
        <taxon>Streptophyta</taxon>
        <taxon>Embryophyta</taxon>
        <taxon>Tracheophyta</taxon>
        <taxon>Spermatophyta</taxon>
        <taxon>Magnoliopsida</taxon>
        <taxon>eudicotyledons</taxon>
        <taxon>Gunneridae</taxon>
        <taxon>Pentapetalae</taxon>
        <taxon>rosids</taxon>
        <taxon>fabids</taxon>
        <taxon>Fabales</taxon>
        <taxon>Fabaceae</taxon>
        <taxon>Cercidoideae</taxon>
        <taxon>Cercideae</taxon>
        <taxon>Bauhiniinae</taxon>
        <taxon>Bauhinia</taxon>
    </lineage>
</organism>
<gene>
    <name evidence="1" type="ORF">L6164_012970</name>
</gene>
<accession>A0ACB9PBP9</accession>
<dbReference type="EMBL" id="CM039430">
    <property type="protein sequence ID" value="KAI4345883.1"/>
    <property type="molecule type" value="Genomic_DNA"/>
</dbReference>
<comment type="caution">
    <text evidence="1">The sequence shown here is derived from an EMBL/GenBank/DDBJ whole genome shotgun (WGS) entry which is preliminary data.</text>
</comment>
<dbReference type="Proteomes" id="UP000828941">
    <property type="component" value="Chromosome 5"/>
</dbReference>
<reference evidence="1 2" key="1">
    <citation type="journal article" date="2022" name="DNA Res.">
        <title>Chromosomal-level genome assembly of the orchid tree Bauhinia variegata (Leguminosae; Cercidoideae) supports the allotetraploid origin hypothesis of Bauhinia.</title>
        <authorList>
            <person name="Zhong Y."/>
            <person name="Chen Y."/>
            <person name="Zheng D."/>
            <person name="Pang J."/>
            <person name="Liu Y."/>
            <person name="Luo S."/>
            <person name="Meng S."/>
            <person name="Qian L."/>
            <person name="Wei D."/>
            <person name="Dai S."/>
            <person name="Zhou R."/>
        </authorList>
    </citation>
    <scope>NUCLEOTIDE SEQUENCE [LARGE SCALE GENOMIC DNA]</scope>
    <source>
        <strain evidence="1">BV-YZ2020</strain>
    </source>
</reference>
<evidence type="ECO:0000313" key="2">
    <source>
        <dbReference type="Proteomes" id="UP000828941"/>
    </source>
</evidence>